<sequence>MQTDTTRTPEEGPVALDEGPTLRRRRLAAELKKCREEAGFTQEAVSRQFEWHSAKVTRIENARVPVTPRDVNDLLTLYGVADSDYRDALMTLSRLARQRGWWTDYKDVMRPGNFVGMEADASSAKVWEPIVLPGLLQSEAYMRALIDTGRSHDPQEANDRRVELRKTRQRRLTGASPLNFWAIVDEAVVRRLIGGPEVMREQWQRLIDAAQLPNVTLQVLPYDAGQHAFLGGSVALLEFPDVAHLDVVYLEGLAGDYYEEQPAEVKRYRVEFERLSTRALTEEESVGMIKRLLDDL</sequence>
<dbReference type="GO" id="GO:0003677">
    <property type="term" value="F:DNA binding"/>
    <property type="evidence" value="ECO:0007669"/>
    <property type="project" value="InterPro"/>
</dbReference>
<accession>A0A9W6NQS7</accession>
<feature type="domain" description="HTH cro/C1-type" evidence="1">
    <location>
        <begin position="31"/>
        <end position="86"/>
    </location>
</feature>
<protein>
    <submittedName>
        <fullName evidence="2">Transcriptional regulator</fullName>
    </submittedName>
</protein>
<dbReference type="SMART" id="SM00530">
    <property type="entry name" value="HTH_XRE"/>
    <property type="match status" value="1"/>
</dbReference>
<keyword evidence="3" id="KW-1185">Reference proteome</keyword>
<gene>
    <name evidence="2" type="ORF">GCM10017581_071740</name>
</gene>
<evidence type="ECO:0000313" key="3">
    <source>
        <dbReference type="Proteomes" id="UP001143480"/>
    </source>
</evidence>
<dbReference type="Pfam" id="PF13560">
    <property type="entry name" value="HTH_31"/>
    <property type="match status" value="1"/>
</dbReference>
<name>A0A9W6NQS7_9ACTN</name>
<dbReference type="InterPro" id="IPR043917">
    <property type="entry name" value="DUF5753"/>
</dbReference>
<comment type="caution">
    <text evidence="2">The sequence shown here is derived from an EMBL/GenBank/DDBJ whole genome shotgun (WGS) entry which is preliminary data.</text>
</comment>
<organism evidence="2 3">
    <name type="scientific">Dactylosporangium matsuzakiense</name>
    <dbReference type="NCBI Taxonomy" id="53360"/>
    <lineage>
        <taxon>Bacteria</taxon>
        <taxon>Bacillati</taxon>
        <taxon>Actinomycetota</taxon>
        <taxon>Actinomycetes</taxon>
        <taxon>Micromonosporales</taxon>
        <taxon>Micromonosporaceae</taxon>
        <taxon>Dactylosporangium</taxon>
    </lineage>
</organism>
<dbReference type="Pfam" id="PF19054">
    <property type="entry name" value="DUF5753"/>
    <property type="match status" value="1"/>
</dbReference>
<dbReference type="Proteomes" id="UP001143480">
    <property type="component" value="Unassembled WGS sequence"/>
</dbReference>
<dbReference type="InterPro" id="IPR001387">
    <property type="entry name" value="Cro/C1-type_HTH"/>
</dbReference>
<evidence type="ECO:0000259" key="1">
    <source>
        <dbReference type="PROSITE" id="PS50943"/>
    </source>
</evidence>
<dbReference type="PROSITE" id="PS50943">
    <property type="entry name" value="HTH_CROC1"/>
    <property type="match status" value="1"/>
</dbReference>
<dbReference type="EMBL" id="BSFP01000057">
    <property type="protein sequence ID" value="GLL05427.1"/>
    <property type="molecule type" value="Genomic_DNA"/>
</dbReference>
<reference evidence="2" key="1">
    <citation type="journal article" date="2014" name="Int. J. Syst. Evol. Microbiol.">
        <title>Complete genome sequence of Corynebacterium casei LMG S-19264T (=DSM 44701T), isolated from a smear-ripened cheese.</title>
        <authorList>
            <consortium name="US DOE Joint Genome Institute (JGI-PGF)"/>
            <person name="Walter F."/>
            <person name="Albersmeier A."/>
            <person name="Kalinowski J."/>
            <person name="Ruckert C."/>
        </authorList>
    </citation>
    <scope>NUCLEOTIDE SEQUENCE</scope>
    <source>
        <strain evidence="2">VKM Ac-1321</strain>
    </source>
</reference>
<dbReference type="InterPro" id="IPR010982">
    <property type="entry name" value="Lambda_DNA-bd_dom_sf"/>
</dbReference>
<dbReference type="AlphaFoldDB" id="A0A9W6NQS7"/>
<dbReference type="RefSeq" id="WP_246655631.1">
    <property type="nucleotide sequence ID" value="NZ_BAAAXA010000001.1"/>
</dbReference>
<proteinExistence type="predicted"/>
<reference evidence="2" key="2">
    <citation type="submission" date="2023-01" db="EMBL/GenBank/DDBJ databases">
        <authorList>
            <person name="Sun Q."/>
            <person name="Evtushenko L."/>
        </authorList>
    </citation>
    <scope>NUCLEOTIDE SEQUENCE</scope>
    <source>
        <strain evidence="2">VKM Ac-1321</strain>
    </source>
</reference>
<dbReference type="Gene3D" id="1.10.260.40">
    <property type="entry name" value="lambda repressor-like DNA-binding domains"/>
    <property type="match status" value="1"/>
</dbReference>
<dbReference type="CDD" id="cd00093">
    <property type="entry name" value="HTH_XRE"/>
    <property type="match status" value="1"/>
</dbReference>
<evidence type="ECO:0000313" key="2">
    <source>
        <dbReference type="EMBL" id="GLL05427.1"/>
    </source>
</evidence>
<dbReference type="SUPFAM" id="SSF47413">
    <property type="entry name" value="lambda repressor-like DNA-binding domains"/>
    <property type="match status" value="1"/>
</dbReference>